<name>A0AAD1SQW1_PELCU</name>
<sequence>MDTASFPGFPPRADVTLYDKTWSLMMQCPDNALSCNQCPSTFASLSELESHLENHKEERPFKCNQCDRSYRHAGSLVNHKKTHQVGLYSCLICQKEYSNPMGLKNHLRTHSEDKRFKCEECGECFRMSRQLSNHRKATHGYYAGTNDGDIPGSQEGFEMPPPVLVENSNLMSNLENYIAESMVPNDFSQLVPKYYAEEKTQEVTEESQEVKQESAAEDKEGQMVDGSLDQRRYKCKQCGKAYKHAGSLANHRQSHTVGVYQCAICYKEFSNLMAMKNHCRLHTNSRAQKNCRSPYFSTKLSSLSDDNPDKPHQTALLFSDPMEKHDDQQCFLEASESSHSEEETRITSPHKSQSDCLSPSAQTVKDEADTALRLDSLFQTCKAANVEQDEAPPRVQENPLSLEVEQNLIAPPGLEATDDEELKPGESSEERPFMCQECGRTYRHAGSLINHKKTHQTGIYSCSICAKQLFNMAALKNHLRAHFKSRAGRKLEDTYFHSASFSDELFQSTEDSYQCGICHKVLTCEMDYLQHQALHKDEKVMEIGSDNLAAKEEPGPDICWGENPQGSQGSSDDSAYSSVPGIPEAIKREVENLALQPSQQPWAQEETLVITKVDKKREDPSTSFQNPIMSIDQSPANKIVPEQADLPELEENSQYLDDRPFKCEACGRTYRHKSSLLNHKLTHKTGIYQCSLCPKQYSNLMALRNHLRFHSRIHAGRRNISKRSRQLLCGKPKFLPYRTGMFRGALQKLNLNHVSSETPLMANVDPVIEGSETEDTLTQVCEKNLSSTEDMACTVKDEPCALTESESGTSSNKESQGAGFELVEHTGKKVYECDLCDKTYRHSGSLINHKRTHQTGDYTCSVCSKHVRNLAALKNHLRIHHKVRREKSDGNDNSGYLYSNMYFSQDNKRIFGCPSCEEIFPSEEHLLAHLDTHMEVGVPPWGHLADVSGLDDPQAEIPQQPVMGDYDDWESSSQSEDCHRNQNDLENSFNCSEEDKTLTYPCEECGEVCSSTEDLNTHKHTHQIGIYQCSFCPKEYPNLLALRTHFQTHTKSQIIRTNSREILNGSDNKDFVETPSIDHRYDCGHCGMIFSDEADFHQHQVAHENQAMPHGLPIDENAPGYPFTMHSSERELLRRIKNEMEEGDSREVAYGTSQLSHICGFCGKTYDDLESLEAHGLSHSNEDISSAEESVLNPQVAEFPSPEIQQSLELKEEEGDHIMVSEDPPKGAASPEDRPYTCDQCGKTYRHGGSLVNHKKTHLVGNFQCLACLRHYPNLAAFRNHLRHHPKCKQHAAIGNQSDLDNLNPSDPHNLNLTDPKCLGENPENGHPAVDDSQSNLSESRAVYDASESSMACTSNDNYSNNYNPSQLHTQSLTNNFKLPSKRLAGGKSLWKALKKRRMLINHCTDDLARSISTSSPRPALNTDDKSVQVCELCGKLCSGVDELVIHLSGNCDGNRHLETAIISSGSTTDIKADTPMPLSVSNSTGEYSFHQRPFRCDVCGRSYRHAGSLINHKQSHKTGVFRCAICQKRFFNLMAMKNHNRIHFELKRHKCLECGKAFRLHKQLDTHQRIHRDRAAEKKPGRRKRRGTKSRKLNALLQQQKSSFLKNRTISPDKKETFSPCEGARELNEFSSAPEQSVLKKDLNQEARPYQCEQCGRSYRHAGSLVNHKKSHTIGQYSCTVCDKTYSNLMAMKNHQRTHYEAKRHHCSECGRSFRWKRQLSRHQLVHAQEISQLSSKVIEGSPPLSETVPDQPSKLEFSKTSLSHGESRKRPQNCSSGISENENTAIPSNQSPSSPLKPVCQDCGILFVSYDELENHMCSESNAGNASYGSSLDFHQNCDTSTLHSTNQIADRPYQCNLCGRTYRHAGSLLNHKNTHKTGVYKCSICLKQFFNPMAIKNHLRTHTAEKRFQCLECGKAFRSSRELICHHRVHTGERPFHCPICNRGFSSKLTLRHHQRTHKELPSFSTLPQSSSLVLPTDVGTLNTEDDPPVSGEEIPNHTTPIVQEERKYKCNQCDRSYRHAGSLLNHRKTHSTGVYQCSGCHKKFYNLLALKNHLRIHRYPCPDCGKAFRIASHLATHRKVHEQGGPFACQLCSKRFFCRSTFEQHQLTHGDQEADVHETQAVGNFMVEVT</sequence>
<dbReference type="FunFam" id="3.30.160.60:FF:000771">
    <property type="entry name" value="zinc finger protein 648"/>
    <property type="match status" value="1"/>
</dbReference>
<comment type="subcellular location">
    <subcellularLocation>
        <location evidence="2">Nucleus</location>
    </subcellularLocation>
</comment>
<dbReference type="InterPro" id="IPR050527">
    <property type="entry name" value="Snail/Krueppel_Znf"/>
</dbReference>
<feature type="domain" description="C2H2-type" evidence="14">
    <location>
        <begin position="433"/>
        <end position="455"/>
    </location>
</feature>
<dbReference type="FunFam" id="3.30.160.60:FF:001841">
    <property type="entry name" value="Zinc finger protein 646"/>
    <property type="match status" value="1"/>
</dbReference>
<evidence type="ECO:0000256" key="4">
    <source>
        <dbReference type="ARBA" id="ARBA00022723"/>
    </source>
</evidence>
<evidence type="ECO:0000256" key="8">
    <source>
        <dbReference type="ARBA" id="ARBA00023015"/>
    </source>
</evidence>
<feature type="domain" description="C2H2-type" evidence="14">
    <location>
        <begin position="688"/>
        <end position="719"/>
    </location>
</feature>
<feature type="domain" description="C2H2-type" evidence="14">
    <location>
        <begin position="911"/>
        <end position="933"/>
    </location>
</feature>
<feature type="domain" description="C2H2-type" evidence="14">
    <location>
        <begin position="116"/>
        <end position="139"/>
    </location>
</feature>
<dbReference type="GO" id="GO:0005634">
    <property type="term" value="C:nucleus"/>
    <property type="evidence" value="ECO:0007669"/>
    <property type="project" value="UniProtKB-SubCell"/>
</dbReference>
<feature type="compositionally biased region" description="Basic and acidic residues" evidence="13">
    <location>
        <begin position="1566"/>
        <end position="1580"/>
    </location>
</feature>
<feature type="domain" description="C2H2-type" evidence="14">
    <location>
        <begin position="1495"/>
        <end position="1517"/>
    </location>
</feature>
<evidence type="ECO:0000256" key="1">
    <source>
        <dbReference type="ARBA" id="ARBA00003767"/>
    </source>
</evidence>
<feature type="domain" description="C2H2-type" evidence="14">
    <location>
        <begin position="1027"/>
        <end position="1054"/>
    </location>
</feature>
<dbReference type="InterPro" id="IPR036236">
    <property type="entry name" value="Znf_C2H2_sf"/>
</dbReference>
<keyword evidence="6 12" id="KW-0863">Zinc-finger</keyword>
<evidence type="ECO:0000256" key="7">
    <source>
        <dbReference type="ARBA" id="ARBA00022833"/>
    </source>
</evidence>
<evidence type="ECO:0000256" key="12">
    <source>
        <dbReference type="PROSITE-ProRule" id="PRU00042"/>
    </source>
</evidence>
<dbReference type="FunFam" id="3.30.160.60:FF:001289">
    <property type="entry name" value="Zinc finger protein 574"/>
    <property type="match status" value="1"/>
</dbReference>
<feature type="compositionally biased region" description="Basic and acidic residues" evidence="13">
    <location>
        <begin position="336"/>
        <end position="345"/>
    </location>
</feature>
<dbReference type="Pfam" id="PF00096">
    <property type="entry name" value="zf-C2H2"/>
    <property type="match status" value="17"/>
</dbReference>
<evidence type="ECO:0000256" key="5">
    <source>
        <dbReference type="ARBA" id="ARBA00022737"/>
    </source>
</evidence>
<keyword evidence="5" id="KW-0677">Repeat</keyword>
<feature type="domain" description="C2H2-type" evidence="14">
    <location>
        <begin position="1678"/>
        <end position="1705"/>
    </location>
</feature>
<feature type="domain" description="C2H2-type" evidence="14">
    <location>
        <begin position="1651"/>
        <end position="1674"/>
    </location>
</feature>
<gene>
    <name evidence="15" type="ORF">PECUL_23A006919</name>
</gene>
<dbReference type="GO" id="GO:0000981">
    <property type="term" value="F:DNA-binding transcription factor activity, RNA polymerase II-specific"/>
    <property type="evidence" value="ECO:0007669"/>
    <property type="project" value="TreeGrafter"/>
</dbReference>
<evidence type="ECO:0000256" key="9">
    <source>
        <dbReference type="ARBA" id="ARBA00023125"/>
    </source>
</evidence>
<dbReference type="PROSITE" id="PS50157">
    <property type="entry name" value="ZINC_FINGER_C2H2_2"/>
    <property type="match status" value="33"/>
</dbReference>
<evidence type="ECO:0000313" key="15">
    <source>
        <dbReference type="EMBL" id="CAH2307963.1"/>
    </source>
</evidence>
<feature type="region of interest" description="Disordered" evidence="13">
    <location>
        <begin position="1297"/>
        <end position="1341"/>
    </location>
</feature>
<feature type="domain" description="C2H2-type" evidence="14">
    <location>
        <begin position="2091"/>
        <end position="2118"/>
    </location>
</feature>
<feature type="region of interest" description="Disordered" evidence="13">
    <location>
        <begin position="199"/>
        <end position="225"/>
    </location>
</feature>
<dbReference type="InterPro" id="IPR013087">
    <property type="entry name" value="Znf_C2H2_type"/>
</dbReference>
<feature type="region of interest" description="Disordered" evidence="13">
    <location>
        <begin position="335"/>
        <end position="359"/>
    </location>
</feature>
<feature type="domain" description="C2H2-type" evidence="14">
    <location>
        <begin position="1706"/>
        <end position="1733"/>
    </location>
</feature>
<feature type="domain" description="C2H2-type" evidence="14">
    <location>
        <begin position="831"/>
        <end position="853"/>
    </location>
</feature>
<feature type="domain" description="C2H2-type" evidence="14">
    <location>
        <begin position="1911"/>
        <end position="1938"/>
    </location>
</feature>
<feature type="domain" description="C2H2-type" evidence="14">
    <location>
        <begin position="1550"/>
        <end position="1577"/>
    </location>
</feature>
<comment type="similarity">
    <text evidence="3">Belongs to the krueppel C2H2-type zinc-finger protein family.</text>
</comment>
<feature type="compositionally biased region" description="Polar residues" evidence="13">
    <location>
        <begin position="1297"/>
        <end position="1313"/>
    </location>
</feature>
<dbReference type="GO" id="GO:0008270">
    <property type="term" value="F:zinc ion binding"/>
    <property type="evidence" value="ECO:0007669"/>
    <property type="project" value="UniProtKB-KW"/>
</dbReference>
<proteinExistence type="inferred from homology"/>
<evidence type="ECO:0000256" key="13">
    <source>
        <dbReference type="SAM" id="MobiDB-lite"/>
    </source>
</evidence>
<dbReference type="FunFam" id="3.30.160.60:FF:001345">
    <property type="entry name" value="zinc finger protein 646"/>
    <property type="match status" value="4"/>
</dbReference>
<feature type="domain" description="C2H2-type" evidence="14">
    <location>
        <begin position="858"/>
        <end position="885"/>
    </location>
</feature>
<keyword evidence="16" id="KW-1185">Reference proteome</keyword>
<feature type="compositionally biased region" description="Polar residues" evidence="13">
    <location>
        <begin position="346"/>
        <end position="359"/>
    </location>
</feature>
<dbReference type="Proteomes" id="UP001295444">
    <property type="component" value="Chromosome 07"/>
</dbReference>
<feature type="compositionally biased region" description="Basic residues" evidence="13">
    <location>
        <begin position="1581"/>
        <end position="1592"/>
    </location>
</feature>
<dbReference type="PANTHER" id="PTHR24388">
    <property type="entry name" value="ZINC FINGER PROTEIN"/>
    <property type="match status" value="1"/>
</dbReference>
<keyword evidence="11" id="KW-0539">Nucleus</keyword>
<dbReference type="FunFam" id="3.30.160.60:FF:002632">
    <property type="entry name" value="Zinc finger protein 646"/>
    <property type="match status" value="2"/>
</dbReference>
<feature type="region of interest" description="Disordered" evidence="13">
    <location>
        <begin position="552"/>
        <end position="579"/>
    </location>
</feature>
<dbReference type="FunFam" id="3.30.160.60:FF:002243">
    <property type="entry name" value="zinc finger protein 646"/>
    <property type="match status" value="1"/>
</dbReference>
<feature type="domain" description="C2H2-type" evidence="14">
    <location>
        <begin position="2012"/>
        <end position="2035"/>
    </location>
</feature>
<feature type="domain" description="C2H2-type" evidence="14">
    <location>
        <begin position="2063"/>
        <end position="2090"/>
    </location>
</feature>
<feature type="domain" description="C2H2-type" evidence="14">
    <location>
        <begin position="233"/>
        <end position="256"/>
    </location>
</feature>
<keyword evidence="8" id="KW-0805">Transcription regulation</keyword>
<dbReference type="FunFam" id="3.30.160.60:FF:000446">
    <property type="entry name" value="Zinc finger protein"/>
    <property type="match status" value="1"/>
</dbReference>
<protein>
    <submittedName>
        <fullName evidence="15">Zinc finger 646-like</fullName>
    </submittedName>
</protein>
<dbReference type="GO" id="GO:0000978">
    <property type="term" value="F:RNA polymerase II cis-regulatory region sequence-specific DNA binding"/>
    <property type="evidence" value="ECO:0007669"/>
    <property type="project" value="TreeGrafter"/>
</dbReference>
<dbReference type="Gene3D" id="3.30.160.60">
    <property type="entry name" value="Classic Zinc Finger"/>
    <property type="match status" value="20"/>
</dbReference>
<feature type="domain" description="C2H2-type" evidence="14">
    <location>
        <begin position="513"/>
        <end position="540"/>
    </location>
</feature>
<feature type="domain" description="C2H2-type" evidence="14">
    <location>
        <begin position="1236"/>
        <end position="1258"/>
    </location>
</feature>
<evidence type="ECO:0000259" key="14">
    <source>
        <dbReference type="PROSITE" id="PS50157"/>
    </source>
</evidence>
<feature type="region of interest" description="Disordered" evidence="13">
    <location>
        <begin position="1566"/>
        <end position="1592"/>
    </location>
</feature>
<organism evidence="15 16">
    <name type="scientific">Pelobates cultripes</name>
    <name type="common">Western spadefoot toad</name>
    <dbReference type="NCBI Taxonomy" id="61616"/>
    <lineage>
        <taxon>Eukaryota</taxon>
        <taxon>Metazoa</taxon>
        <taxon>Chordata</taxon>
        <taxon>Craniata</taxon>
        <taxon>Vertebrata</taxon>
        <taxon>Euteleostomi</taxon>
        <taxon>Amphibia</taxon>
        <taxon>Batrachia</taxon>
        <taxon>Anura</taxon>
        <taxon>Pelobatoidea</taxon>
        <taxon>Pelobatidae</taxon>
        <taxon>Pelobates</taxon>
    </lineage>
</organism>
<dbReference type="FunFam" id="3.30.160.60:FF:000729">
    <property type="entry name" value="Zinc finger protein 646"/>
    <property type="match status" value="1"/>
</dbReference>
<evidence type="ECO:0000256" key="3">
    <source>
        <dbReference type="ARBA" id="ARBA00006991"/>
    </source>
</evidence>
<feature type="domain" description="C2H2-type" evidence="14">
    <location>
        <begin position="1157"/>
        <end position="1184"/>
    </location>
</feature>
<feature type="domain" description="C2H2-type" evidence="14">
    <location>
        <begin position="33"/>
        <end position="60"/>
    </location>
</feature>
<feature type="domain" description="C2H2-type" evidence="14">
    <location>
        <begin position="2039"/>
        <end position="2066"/>
    </location>
</feature>
<feature type="domain" description="C2H2-type" evidence="14">
    <location>
        <begin position="1856"/>
        <end position="1878"/>
    </location>
</feature>
<feature type="domain" description="C2H2-type" evidence="14">
    <location>
        <begin position="1000"/>
        <end position="1022"/>
    </location>
</feature>
<feature type="compositionally biased region" description="Low complexity" evidence="13">
    <location>
        <begin position="565"/>
        <end position="578"/>
    </location>
</feature>
<keyword evidence="4" id="KW-0479">Metal-binding</keyword>
<feature type="domain" description="C2H2-type" evidence="14">
    <location>
        <begin position="1883"/>
        <end position="1910"/>
    </location>
</feature>
<keyword evidence="9" id="KW-0238">DNA-binding</keyword>
<feature type="domain" description="C2H2-type" evidence="14">
    <location>
        <begin position="260"/>
        <end position="287"/>
    </location>
</feature>
<keyword evidence="10" id="KW-0804">Transcription</keyword>
<evidence type="ECO:0000256" key="2">
    <source>
        <dbReference type="ARBA" id="ARBA00004123"/>
    </source>
</evidence>
<dbReference type="FunFam" id="3.30.160.60:FF:002353">
    <property type="entry name" value="Zinc finger protein 646"/>
    <property type="match status" value="1"/>
</dbReference>
<reference evidence="15" key="1">
    <citation type="submission" date="2022-03" db="EMBL/GenBank/DDBJ databases">
        <authorList>
            <person name="Alioto T."/>
            <person name="Alioto T."/>
            <person name="Gomez Garrido J."/>
        </authorList>
    </citation>
    <scope>NUCLEOTIDE SEQUENCE</scope>
</reference>
<dbReference type="PANTHER" id="PTHR24388:SF99">
    <property type="entry name" value="GASTRULA ZINC FINGER PROTEIN XLCGF52.1-LIKE ISOFORM X1-RELATED"/>
    <property type="match status" value="1"/>
</dbReference>
<dbReference type="FunFam" id="3.30.160.60:FF:000870">
    <property type="entry name" value="zinc finger protein 197 isoform X1"/>
    <property type="match status" value="1"/>
</dbReference>
<feature type="domain" description="C2H2-type" evidence="14">
    <location>
        <begin position="460"/>
        <end position="487"/>
    </location>
</feature>
<feature type="region of interest" description="Disordered" evidence="13">
    <location>
        <begin position="1738"/>
        <end position="1798"/>
    </location>
</feature>
<comment type="function">
    <text evidence="1">May be involved in transcriptional regulation.</text>
</comment>
<feature type="domain" description="C2H2-type" evidence="14">
    <location>
        <begin position="61"/>
        <end position="83"/>
    </location>
</feature>
<dbReference type="FunFam" id="3.30.160.60:FF:000340">
    <property type="entry name" value="zinc finger protein 473 isoform X1"/>
    <property type="match status" value="1"/>
</dbReference>
<dbReference type="FunFam" id="3.30.160.60:FF:000065">
    <property type="entry name" value="B-cell CLL/lymphoma 6, member B"/>
    <property type="match status" value="1"/>
</dbReference>
<evidence type="ECO:0000256" key="6">
    <source>
        <dbReference type="ARBA" id="ARBA00022771"/>
    </source>
</evidence>
<feature type="domain" description="C2H2-type" evidence="14">
    <location>
        <begin position="88"/>
        <end position="115"/>
    </location>
</feature>
<accession>A0AAD1SQW1</accession>
<dbReference type="PROSITE" id="PS00028">
    <property type="entry name" value="ZINC_FINGER_C2H2_1"/>
    <property type="match status" value="34"/>
</dbReference>
<evidence type="ECO:0000256" key="10">
    <source>
        <dbReference type="ARBA" id="ARBA00023163"/>
    </source>
</evidence>
<dbReference type="EMBL" id="OW240918">
    <property type="protein sequence ID" value="CAH2307963.1"/>
    <property type="molecule type" value="Genomic_DNA"/>
</dbReference>
<dbReference type="SMART" id="SM00355">
    <property type="entry name" value="ZnF_C2H2"/>
    <property type="match status" value="36"/>
</dbReference>
<feature type="domain" description="C2H2-type" evidence="14">
    <location>
        <begin position="1939"/>
        <end position="1961"/>
    </location>
</feature>
<feature type="domain" description="C2H2-type" evidence="14">
    <location>
        <begin position="1522"/>
        <end position="1549"/>
    </location>
</feature>
<feature type="domain" description="C2H2-type" evidence="14">
    <location>
        <begin position="661"/>
        <end position="683"/>
    </location>
</feature>
<feature type="compositionally biased region" description="Polar residues" evidence="13">
    <location>
        <begin position="1774"/>
        <end position="1796"/>
    </location>
</feature>
<keyword evidence="7" id="KW-0862">Zinc</keyword>
<evidence type="ECO:0000313" key="16">
    <source>
        <dbReference type="Proteomes" id="UP001295444"/>
    </source>
</evidence>
<dbReference type="SUPFAM" id="SSF57667">
    <property type="entry name" value="beta-beta-alpha zinc fingers"/>
    <property type="match status" value="16"/>
</dbReference>
<feature type="domain" description="C2H2-type" evidence="14">
    <location>
        <begin position="1081"/>
        <end position="1108"/>
    </location>
</feature>
<evidence type="ECO:0000256" key="11">
    <source>
        <dbReference type="ARBA" id="ARBA00023242"/>
    </source>
</evidence>